<proteinExistence type="predicted"/>
<gene>
    <name evidence="2" type="ORF">MCYG_07628</name>
</gene>
<keyword evidence="3" id="KW-1185">Reference proteome</keyword>
<dbReference type="OMA" id="SWVAFWH"/>
<dbReference type="VEuPathDB" id="FungiDB:MCYG_07628"/>
<dbReference type="RefSeq" id="XP_002843845.1">
    <property type="nucleotide sequence ID" value="XM_002843799.1"/>
</dbReference>
<reference evidence="3" key="1">
    <citation type="journal article" date="2012" name="MBio">
        <title>Comparative genome analysis of Trichophyton rubrum and related dermatophytes reveals candidate genes involved in infection.</title>
        <authorList>
            <person name="Martinez D.A."/>
            <person name="Oliver B.G."/>
            <person name="Graeser Y."/>
            <person name="Goldberg J.M."/>
            <person name="Li W."/>
            <person name="Martinez-Rossi N.M."/>
            <person name="Monod M."/>
            <person name="Shelest E."/>
            <person name="Barton R.C."/>
            <person name="Birch E."/>
            <person name="Brakhage A.A."/>
            <person name="Chen Z."/>
            <person name="Gurr S.J."/>
            <person name="Heiman D."/>
            <person name="Heitman J."/>
            <person name="Kosti I."/>
            <person name="Rossi A."/>
            <person name="Saif S."/>
            <person name="Samalova M."/>
            <person name="Saunders C.W."/>
            <person name="Shea T."/>
            <person name="Summerbell R.C."/>
            <person name="Xu J."/>
            <person name="Young S."/>
            <person name="Zeng Q."/>
            <person name="Birren B.W."/>
            <person name="Cuomo C.A."/>
            <person name="White T.C."/>
        </authorList>
    </citation>
    <scope>NUCLEOTIDE SEQUENCE [LARGE SCALE GENOMIC DNA]</scope>
    <source>
        <strain evidence="3">ATCC MYA-4605 / CBS 113480</strain>
    </source>
</reference>
<dbReference type="Proteomes" id="UP000002035">
    <property type="component" value="Unassembled WGS sequence"/>
</dbReference>
<accession>C5FWW9</accession>
<dbReference type="EMBL" id="DS995707">
    <property type="protein sequence ID" value="EEQ34809.1"/>
    <property type="molecule type" value="Genomic_DNA"/>
</dbReference>
<dbReference type="STRING" id="554155.C5FWW9"/>
<organism evidence="2 3">
    <name type="scientific">Arthroderma otae (strain ATCC MYA-4605 / CBS 113480)</name>
    <name type="common">Microsporum canis</name>
    <dbReference type="NCBI Taxonomy" id="554155"/>
    <lineage>
        <taxon>Eukaryota</taxon>
        <taxon>Fungi</taxon>
        <taxon>Dikarya</taxon>
        <taxon>Ascomycota</taxon>
        <taxon>Pezizomycotina</taxon>
        <taxon>Eurotiomycetes</taxon>
        <taxon>Eurotiomycetidae</taxon>
        <taxon>Onygenales</taxon>
        <taxon>Arthrodermataceae</taxon>
        <taxon>Microsporum</taxon>
    </lineage>
</organism>
<name>C5FWW9_ARTOC</name>
<dbReference type="OrthoDB" id="4192742at2759"/>
<dbReference type="AlphaFoldDB" id="C5FWW9"/>
<evidence type="ECO:0000313" key="3">
    <source>
        <dbReference type="Proteomes" id="UP000002035"/>
    </source>
</evidence>
<feature type="compositionally biased region" description="Acidic residues" evidence="1">
    <location>
        <begin position="262"/>
        <end position="275"/>
    </location>
</feature>
<evidence type="ECO:0000256" key="1">
    <source>
        <dbReference type="SAM" id="MobiDB-lite"/>
    </source>
</evidence>
<evidence type="ECO:0000313" key="2">
    <source>
        <dbReference type="EMBL" id="EEQ34809.1"/>
    </source>
</evidence>
<dbReference type="eggNOG" id="ENOG502RF73">
    <property type="taxonomic scope" value="Eukaryota"/>
</dbReference>
<protein>
    <submittedName>
        <fullName evidence="2">Uncharacterized protein</fullName>
    </submittedName>
</protein>
<sequence>MAATSHETGTMEINIHLSTMLTYFFFTTVKMSADSGYGSIGSSSSIRVRLPLKEQGYYSALENYLSSSTNSPSPASFTTSSTKLSAFVSSAENPPECVRDETVQARKEAKELLAIYRTTLVELEIRRISSSRKGLQKWVEYWNDTYQPHFSGPLCQKIQLASPEINRTFKEASQDIYQIIDEVEETISTLPHPYQIRDQMACMRSRIRRVVGERQMRAGQLMEWLRCDIEATPIDIHDKMFDRLKKQVYGLDPSGHYHPSPEEPDSADEEEEPQESIEERLRQQLGLLNMTTLPDSLRQVLAMDNVTSHWTHNNQELTIVIDNPGEVV</sequence>
<dbReference type="GeneID" id="9226791"/>
<dbReference type="HOGENOM" id="CLU_792200_0_0_1"/>
<feature type="region of interest" description="Disordered" evidence="1">
    <location>
        <begin position="251"/>
        <end position="275"/>
    </location>
</feature>